<dbReference type="EMBL" id="SLUM01000031">
    <property type="protein sequence ID" value="TCL53574.1"/>
    <property type="molecule type" value="Genomic_DNA"/>
</dbReference>
<proteinExistence type="predicted"/>
<gene>
    <name evidence="2" type="ORF">EDD77_13133</name>
</gene>
<keyword evidence="1" id="KW-0732">Signal</keyword>
<evidence type="ECO:0000256" key="1">
    <source>
        <dbReference type="SAM" id="SignalP"/>
    </source>
</evidence>
<dbReference type="Proteomes" id="UP000295184">
    <property type="component" value="Unassembled WGS sequence"/>
</dbReference>
<reference evidence="2 3" key="1">
    <citation type="submission" date="2019-03" db="EMBL/GenBank/DDBJ databases">
        <title>Genomic Encyclopedia of Type Strains, Phase IV (KMG-IV): sequencing the most valuable type-strain genomes for metagenomic binning, comparative biology and taxonomic classification.</title>
        <authorList>
            <person name="Goeker M."/>
        </authorList>
    </citation>
    <scope>NUCLEOTIDE SEQUENCE [LARGE SCALE GENOMIC DNA]</scope>
    <source>
        <strain evidence="2 3">DSM 100451</strain>
    </source>
</reference>
<dbReference type="AlphaFoldDB" id="A0A4R1QRW9"/>
<comment type="caution">
    <text evidence="2">The sequence shown here is derived from an EMBL/GenBank/DDBJ whole genome shotgun (WGS) entry which is preliminary data.</text>
</comment>
<accession>A0A4R1QRW9</accession>
<feature type="chain" id="PRO_5020840514" evidence="1">
    <location>
        <begin position="32"/>
        <end position="516"/>
    </location>
</feature>
<name>A0A4R1QRW9_9FIRM</name>
<protein>
    <submittedName>
        <fullName evidence="2">Uncharacterized protein</fullName>
    </submittedName>
</protein>
<sequence length="516" mass="55483">MNKNTNTWKKALSGICALTMVLGIAASPAYAMEDMTEPNMSITNHPNSMIPTKLVTPVGNKAFYKVQDGKVIYADRDDGTGWQAVPSAYIKGSEYNVGNVDYGAYFVGADEVVFVPLSECRAEDDGTYTYHHGTKDSATVSEDVDTATNADPSMGTNFYVNIENGLDPDGSTSEEVVSGKTDDGRVEYEVTIATKATYQLKATVPMYVCMYGYRGTGNIIAPDSDAYQLKNYSTSNSGASATIVDITKVTHYAKIYDENHSDDTLFSISYDSREKKYTYWYSNPAFMSDGKTPNPDWQEPENYLVLTDKNINASGQCYVIFIDGKWDFKVAGVLEGDALKETVTAIDPNHPLSSDLVYGEWNFGTDFVVGASQEGGKDTGLALKVSELQAEPATWRLVDTSTKAADMKRGELAMSLAPETAISNASAIDLSTASAPIDITERGWFLAAPQLGEDGTVSDEEATTLGVTAKAQMAGGNVNDSGCTSVVKVTYTMTPAFGIADGETNTVTGDGVTSNR</sequence>
<evidence type="ECO:0000313" key="2">
    <source>
        <dbReference type="EMBL" id="TCL53574.1"/>
    </source>
</evidence>
<dbReference type="OrthoDB" id="1836973at2"/>
<feature type="signal peptide" evidence="1">
    <location>
        <begin position="1"/>
        <end position="31"/>
    </location>
</feature>
<evidence type="ECO:0000313" key="3">
    <source>
        <dbReference type="Proteomes" id="UP000295184"/>
    </source>
</evidence>
<organism evidence="2 3">
    <name type="scientific">Allofournierella massiliensis</name>
    <dbReference type="NCBI Taxonomy" id="1650663"/>
    <lineage>
        <taxon>Bacteria</taxon>
        <taxon>Bacillati</taxon>
        <taxon>Bacillota</taxon>
        <taxon>Clostridia</taxon>
        <taxon>Eubacteriales</taxon>
        <taxon>Oscillospiraceae</taxon>
        <taxon>Allofournierella</taxon>
    </lineage>
</organism>
<dbReference type="RefSeq" id="WP_058965504.1">
    <property type="nucleotide sequence ID" value="NZ_CABKVM010000018.1"/>
</dbReference>
<dbReference type="STRING" id="1650663.GCA_001486665_02519"/>